<gene>
    <name evidence="2" type="ORF">RFI_10340</name>
</gene>
<name>X6NM47_RETFI</name>
<evidence type="ECO:0000313" key="3">
    <source>
        <dbReference type="Proteomes" id="UP000023152"/>
    </source>
</evidence>
<dbReference type="AlphaFoldDB" id="X6NM47"/>
<reference evidence="2 3" key="1">
    <citation type="journal article" date="2013" name="Curr. Biol.">
        <title>The Genome of the Foraminiferan Reticulomyxa filosa.</title>
        <authorList>
            <person name="Glockner G."/>
            <person name="Hulsmann N."/>
            <person name="Schleicher M."/>
            <person name="Noegel A.A."/>
            <person name="Eichinger L."/>
            <person name="Gallinger C."/>
            <person name="Pawlowski J."/>
            <person name="Sierra R."/>
            <person name="Euteneuer U."/>
            <person name="Pillet L."/>
            <person name="Moustafa A."/>
            <person name="Platzer M."/>
            <person name="Groth M."/>
            <person name="Szafranski K."/>
            <person name="Schliwa M."/>
        </authorList>
    </citation>
    <scope>NUCLEOTIDE SEQUENCE [LARGE SCALE GENOMIC DNA]</scope>
</reference>
<proteinExistence type="predicted"/>
<sequence length="348" mass="40545">MLETTTKEVRMHEWNPSTVLAMVEFLYTCRIPPCPSVEVKRAIELCRGSLDFDDELSSAEFGFILKNLKRTQKQKRQFFCYYFVNYKFFGACNERGIIVAGSNEEGYLEKNDYSNDDRYEKEKKLIEDENDWMVSNVNINDFRGRIAASAQVEQNLSKRQVLDTSRHLQNIRNVKENGTSEQDKKVSAANEDNYSGDEDKGKQCSLIRKAKVIRCDPQYQENIHQKNQFVADIDVSDNLNTDHHRQCSNNIYENSTFKLFQLAEYYKLQSLLVACCDKMHQELTTQTACDLLIRIQRYGHVPEICAVQESIWKFVTTNIRDIKRSNSYENLVRHHSLLLAELVDKIIA</sequence>
<accession>X6NM47</accession>
<evidence type="ECO:0000256" key="1">
    <source>
        <dbReference type="SAM" id="MobiDB-lite"/>
    </source>
</evidence>
<comment type="caution">
    <text evidence="2">The sequence shown here is derived from an EMBL/GenBank/DDBJ whole genome shotgun (WGS) entry which is preliminary data.</text>
</comment>
<dbReference type="Proteomes" id="UP000023152">
    <property type="component" value="Unassembled WGS sequence"/>
</dbReference>
<organism evidence="2 3">
    <name type="scientific">Reticulomyxa filosa</name>
    <dbReference type="NCBI Taxonomy" id="46433"/>
    <lineage>
        <taxon>Eukaryota</taxon>
        <taxon>Sar</taxon>
        <taxon>Rhizaria</taxon>
        <taxon>Retaria</taxon>
        <taxon>Foraminifera</taxon>
        <taxon>Monothalamids</taxon>
        <taxon>Reticulomyxidae</taxon>
        <taxon>Reticulomyxa</taxon>
    </lineage>
</organism>
<keyword evidence="3" id="KW-1185">Reference proteome</keyword>
<evidence type="ECO:0008006" key="4">
    <source>
        <dbReference type="Google" id="ProtNLM"/>
    </source>
</evidence>
<dbReference type="InterPro" id="IPR011333">
    <property type="entry name" value="SKP1/BTB/POZ_sf"/>
</dbReference>
<feature type="region of interest" description="Disordered" evidence="1">
    <location>
        <begin position="174"/>
        <end position="197"/>
    </location>
</feature>
<protein>
    <recommendedName>
        <fullName evidence="4">BTB domain-containing protein</fullName>
    </recommendedName>
</protein>
<evidence type="ECO:0000313" key="2">
    <source>
        <dbReference type="EMBL" id="ETO26794.1"/>
    </source>
</evidence>
<dbReference type="Gene3D" id="3.30.710.10">
    <property type="entry name" value="Potassium Channel Kv1.1, Chain A"/>
    <property type="match status" value="1"/>
</dbReference>
<dbReference type="EMBL" id="ASPP01007632">
    <property type="protein sequence ID" value="ETO26794.1"/>
    <property type="molecule type" value="Genomic_DNA"/>
</dbReference>